<protein>
    <submittedName>
        <fullName evidence="7">Glyco_18 domain-containing protein</fullName>
    </submittedName>
</protein>
<accession>A0A2K6WLU9</accession>
<dbReference type="SUPFAM" id="SSF54556">
    <property type="entry name" value="Chitinase insertion domain"/>
    <property type="match status" value="1"/>
</dbReference>
<dbReference type="STRING" id="6282.A0A2K6WLU9"/>
<proteinExistence type="inferred from homology"/>
<dbReference type="Pfam" id="PF00704">
    <property type="entry name" value="Glyco_hydro_18"/>
    <property type="match status" value="1"/>
</dbReference>
<dbReference type="AlphaFoldDB" id="A0A2K6WLU9"/>
<feature type="signal peptide" evidence="5">
    <location>
        <begin position="1"/>
        <end position="19"/>
    </location>
</feature>
<evidence type="ECO:0000256" key="1">
    <source>
        <dbReference type="ARBA" id="ARBA00022801"/>
    </source>
</evidence>
<evidence type="ECO:0000256" key="4">
    <source>
        <dbReference type="RuleBase" id="RU004453"/>
    </source>
</evidence>
<dbReference type="Gene3D" id="3.20.20.80">
    <property type="entry name" value="Glycosidases"/>
    <property type="match status" value="1"/>
</dbReference>
<dbReference type="PANTHER" id="PTHR11177">
    <property type="entry name" value="CHITINASE"/>
    <property type="match status" value="1"/>
</dbReference>
<comment type="similarity">
    <text evidence="4">Belongs to the glycosyl hydrolase 18 family.</text>
</comment>
<dbReference type="EMBL" id="CMVM020000264">
    <property type="status" value="NOT_ANNOTATED_CDS"/>
    <property type="molecule type" value="Genomic_DNA"/>
</dbReference>
<dbReference type="GO" id="GO:0005576">
    <property type="term" value="C:extracellular region"/>
    <property type="evidence" value="ECO:0007669"/>
    <property type="project" value="TreeGrafter"/>
</dbReference>
<dbReference type="Gene3D" id="3.10.50.10">
    <property type="match status" value="1"/>
</dbReference>
<dbReference type="PANTHER" id="PTHR11177:SF317">
    <property type="entry name" value="CHITINASE 12-RELATED"/>
    <property type="match status" value="1"/>
</dbReference>
<dbReference type="GO" id="GO:0006032">
    <property type="term" value="P:chitin catabolic process"/>
    <property type="evidence" value="ECO:0007669"/>
    <property type="project" value="TreeGrafter"/>
</dbReference>
<dbReference type="InterPro" id="IPR017853">
    <property type="entry name" value="GH"/>
</dbReference>
<keyword evidence="2 3" id="KW-0326">Glycosidase</keyword>
<sequence length="385" mass="44721">MVLILVIIYAVHILHGLKSQPIISCYFHREMPPIRYLEENLCTHYNLIGSCKIDEHYHIVLPNITTIAKIREWLNGQESPPKLLITFTPVNSRMSYLVKNNELRKKMIEDVTQYLVMNQVNGFDIDWEFPVWGPNAQPTDRKGLSVLIKELRERFDQTKSNLLLSMAVAAPFTIADKAYDVNPFNKYLDYVQIMNYDFHMYSKFQPFTAFNAPLFRKTYEIGIIGKMNSNYSTQHWLERGLWANKTIFGIPTYGRGYTLFSKYLHSLYAPAIGNAIIGASYPFVKVCNLTETKKYKYVFDAETQSAYIYGSDRQWLGLENPTTMFSKAKYMKAYNLAGIMIYDLACDDYKGICKQGTYPLIKAARLAIYNERKSEEKRIDKKLNM</sequence>
<dbReference type="GO" id="GO:0008061">
    <property type="term" value="F:chitin binding"/>
    <property type="evidence" value="ECO:0007669"/>
    <property type="project" value="InterPro"/>
</dbReference>
<dbReference type="SMART" id="SM00636">
    <property type="entry name" value="Glyco_18"/>
    <property type="match status" value="1"/>
</dbReference>
<dbReference type="InterPro" id="IPR001223">
    <property type="entry name" value="Glyco_hydro18_cat"/>
</dbReference>
<dbReference type="InterPro" id="IPR001579">
    <property type="entry name" value="Glyco_hydro_18_chit_AS"/>
</dbReference>
<dbReference type="GO" id="GO:0004568">
    <property type="term" value="F:chitinase activity"/>
    <property type="evidence" value="ECO:0007669"/>
    <property type="project" value="TreeGrafter"/>
</dbReference>
<dbReference type="OMA" id="WEFPSWS"/>
<dbReference type="SUPFAM" id="SSF51445">
    <property type="entry name" value="(Trans)glycosidases"/>
    <property type="match status" value="1"/>
</dbReference>
<evidence type="ECO:0000313" key="7">
    <source>
        <dbReference type="EnsemblMetazoa" id="OVOC9403.2"/>
    </source>
</evidence>
<dbReference type="PROSITE" id="PS01095">
    <property type="entry name" value="GH18_1"/>
    <property type="match status" value="1"/>
</dbReference>
<reference evidence="7" key="2">
    <citation type="submission" date="2018-02" db="UniProtKB">
        <authorList>
            <consortium name="EnsemblMetazoa"/>
        </authorList>
    </citation>
    <scope>IDENTIFICATION</scope>
</reference>
<dbReference type="EnsemblMetazoa" id="OVOC9403.1">
    <property type="protein sequence ID" value="OVOC9403.1"/>
    <property type="gene ID" value="WBGene00246212"/>
</dbReference>
<keyword evidence="5" id="KW-0732">Signal</keyword>
<dbReference type="InterPro" id="IPR011583">
    <property type="entry name" value="Chitinase_II/V-like_cat"/>
</dbReference>
<dbReference type="GO" id="GO:0005975">
    <property type="term" value="P:carbohydrate metabolic process"/>
    <property type="evidence" value="ECO:0007669"/>
    <property type="project" value="InterPro"/>
</dbReference>
<evidence type="ECO:0000256" key="5">
    <source>
        <dbReference type="SAM" id="SignalP"/>
    </source>
</evidence>
<name>A0A2K6WLU9_ONCVO</name>
<organism evidence="7 8">
    <name type="scientific">Onchocerca volvulus</name>
    <dbReference type="NCBI Taxonomy" id="6282"/>
    <lineage>
        <taxon>Eukaryota</taxon>
        <taxon>Metazoa</taxon>
        <taxon>Ecdysozoa</taxon>
        <taxon>Nematoda</taxon>
        <taxon>Chromadorea</taxon>
        <taxon>Rhabditida</taxon>
        <taxon>Spirurina</taxon>
        <taxon>Spiruromorpha</taxon>
        <taxon>Filarioidea</taxon>
        <taxon>Onchocercidae</taxon>
        <taxon>Onchocerca</taxon>
    </lineage>
</organism>
<feature type="domain" description="GH18" evidence="6">
    <location>
        <begin position="21"/>
        <end position="371"/>
    </location>
</feature>
<dbReference type="InterPro" id="IPR029070">
    <property type="entry name" value="Chitinase_insertion_sf"/>
</dbReference>
<keyword evidence="1 3" id="KW-0378">Hydrolase</keyword>
<reference evidence="8" key="1">
    <citation type="submission" date="2013-10" db="EMBL/GenBank/DDBJ databases">
        <title>Genome sequencing of Onchocerca volvulus.</title>
        <authorList>
            <person name="Cotton J."/>
            <person name="Tsai J."/>
            <person name="Stanley E."/>
            <person name="Tracey A."/>
            <person name="Holroyd N."/>
            <person name="Lustigman S."/>
            <person name="Berriman M."/>
        </authorList>
    </citation>
    <scope>NUCLEOTIDE SEQUENCE</scope>
</reference>
<evidence type="ECO:0000313" key="8">
    <source>
        <dbReference type="Proteomes" id="UP000024404"/>
    </source>
</evidence>
<dbReference type="InterPro" id="IPR050314">
    <property type="entry name" value="Glycosyl_Hydrlase_18"/>
</dbReference>
<feature type="chain" id="PRO_5014295929" evidence="5">
    <location>
        <begin position="20"/>
        <end position="385"/>
    </location>
</feature>
<dbReference type="Proteomes" id="UP000024404">
    <property type="component" value="Unassembled WGS sequence"/>
</dbReference>
<evidence type="ECO:0000256" key="3">
    <source>
        <dbReference type="RuleBase" id="RU000489"/>
    </source>
</evidence>
<keyword evidence="8" id="KW-1185">Reference proteome</keyword>
<dbReference type="EnsemblMetazoa" id="OVOC9403.2">
    <property type="protein sequence ID" value="OVOC9403.2"/>
    <property type="gene ID" value="WBGene00246212"/>
</dbReference>
<evidence type="ECO:0000259" key="6">
    <source>
        <dbReference type="PROSITE" id="PS51910"/>
    </source>
</evidence>
<dbReference type="PROSITE" id="PS51910">
    <property type="entry name" value="GH18_2"/>
    <property type="match status" value="1"/>
</dbReference>
<evidence type="ECO:0000256" key="2">
    <source>
        <dbReference type="ARBA" id="ARBA00023295"/>
    </source>
</evidence>